<reference evidence="1" key="1">
    <citation type="submission" date="2018-05" db="EMBL/GenBank/DDBJ databases">
        <authorList>
            <person name="Lanie J.A."/>
            <person name="Ng W.-L."/>
            <person name="Kazmierczak K.M."/>
            <person name="Andrzejewski T.M."/>
            <person name="Davidsen T.M."/>
            <person name="Wayne K.J."/>
            <person name="Tettelin H."/>
            <person name="Glass J.I."/>
            <person name="Rusch D."/>
            <person name="Podicherti R."/>
            <person name="Tsui H.-C.T."/>
            <person name="Winkler M.E."/>
        </authorList>
    </citation>
    <scope>NUCLEOTIDE SEQUENCE</scope>
</reference>
<gene>
    <name evidence="1" type="ORF">METZ01_LOCUS180387</name>
</gene>
<protein>
    <recommendedName>
        <fullName evidence="2">Methyltransferase type 11 domain-containing protein</fullName>
    </recommendedName>
</protein>
<dbReference type="Gene3D" id="3.40.50.150">
    <property type="entry name" value="Vaccinia Virus protein VP39"/>
    <property type="match status" value="1"/>
</dbReference>
<organism evidence="1">
    <name type="scientific">marine metagenome</name>
    <dbReference type="NCBI Taxonomy" id="408172"/>
    <lineage>
        <taxon>unclassified sequences</taxon>
        <taxon>metagenomes</taxon>
        <taxon>ecological metagenomes</taxon>
    </lineage>
</organism>
<evidence type="ECO:0000313" key="1">
    <source>
        <dbReference type="EMBL" id="SVB27533.1"/>
    </source>
</evidence>
<evidence type="ECO:0008006" key="2">
    <source>
        <dbReference type="Google" id="ProtNLM"/>
    </source>
</evidence>
<sequence>MEDDLDQLGDPAWDLMNTERSLLVYNSSIAKKIAKNFPYKGNLLEFGAGIGTLATLFKTTKGLKPKCLEIDPNLKRILVDRGFKCYDNIQQIDELFDGVYTSNVLEHIEDDVHALQQIRSVMKPQSNLVVYVPAFQCLYSSWDNSVGHHRRYNKKELLFKLDVAGFDVTKVIYVDTLGFFASFAARIFGYKKSTEVKDEKMANYHVADARVLILYDRLLYRVSQIFDFIGFRYIFGKNILAVAKVKKKI</sequence>
<dbReference type="AlphaFoldDB" id="A0A382CQG9"/>
<dbReference type="EMBL" id="UINC01035318">
    <property type="protein sequence ID" value="SVB27533.1"/>
    <property type="molecule type" value="Genomic_DNA"/>
</dbReference>
<accession>A0A382CQG9</accession>
<dbReference type="InterPro" id="IPR029063">
    <property type="entry name" value="SAM-dependent_MTases_sf"/>
</dbReference>
<dbReference type="SUPFAM" id="SSF53335">
    <property type="entry name" value="S-adenosyl-L-methionine-dependent methyltransferases"/>
    <property type="match status" value="1"/>
</dbReference>
<name>A0A382CQG9_9ZZZZ</name>
<proteinExistence type="predicted"/>
<dbReference type="Pfam" id="PF13489">
    <property type="entry name" value="Methyltransf_23"/>
    <property type="match status" value="1"/>
</dbReference>